<gene>
    <name evidence="5" type="primary">eutC</name>
    <name evidence="6" type="ORF">UG56_016050</name>
</gene>
<evidence type="ECO:0000313" key="6">
    <source>
        <dbReference type="EMBL" id="OIJ25695.1"/>
    </source>
</evidence>
<dbReference type="Gene3D" id="3.40.50.11240">
    <property type="entry name" value="Ethanolamine ammonia-lyase light chain (EutC)"/>
    <property type="match status" value="1"/>
</dbReference>
<dbReference type="GO" id="GO:0031419">
    <property type="term" value="F:cobalamin binding"/>
    <property type="evidence" value="ECO:0007669"/>
    <property type="project" value="UniProtKB-UniRule"/>
</dbReference>
<evidence type="ECO:0000256" key="2">
    <source>
        <dbReference type="ARBA" id="ARBA00023239"/>
    </source>
</evidence>
<comment type="catalytic activity">
    <reaction evidence="5">
        <text>ethanolamine = acetaldehyde + NH4(+)</text>
        <dbReference type="Rhea" id="RHEA:15313"/>
        <dbReference type="ChEBI" id="CHEBI:15343"/>
        <dbReference type="ChEBI" id="CHEBI:28938"/>
        <dbReference type="ChEBI" id="CHEBI:57603"/>
        <dbReference type="EC" id="4.3.1.7"/>
    </reaction>
</comment>
<evidence type="ECO:0000256" key="3">
    <source>
        <dbReference type="ARBA" id="ARBA00023285"/>
    </source>
</evidence>
<comment type="cofactor">
    <cofactor evidence="5">
        <name>adenosylcob(III)alamin</name>
        <dbReference type="ChEBI" id="CHEBI:18408"/>
    </cofactor>
    <text evidence="5">Binds between the large and small subunits.</text>
</comment>
<evidence type="ECO:0000256" key="5">
    <source>
        <dbReference type="HAMAP-Rule" id="MF_00601"/>
    </source>
</evidence>
<dbReference type="HAMAP" id="MF_00601">
    <property type="entry name" value="EutC"/>
    <property type="match status" value="1"/>
</dbReference>
<comment type="subunit">
    <text evidence="5">The basic unit is a heterodimer which dimerizes to form tetramers. The heterotetramers trimerize; 6 large subunits form a core ring with 6 small subunits projecting outwards.</text>
</comment>
<dbReference type="InterPro" id="IPR042255">
    <property type="entry name" value="EutC_N"/>
</dbReference>
<dbReference type="InterPro" id="IPR009246">
    <property type="entry name" value="EutC"/>
</dbReference>
<sequence>MSAFWEPLRRATPARIGLGRAGNAVPTSEVLAFGAAHAAARDAVHLPLDVDALVEALGGLGLGTPLVVASAAPDRATYLTRPDLGRVPGADLELGQDAADLALVVADGLSAEAVAQHAVPLLEHLLPLLDSTMTVAAPVVATQARVALGDHIGQALGARLVLVLIGERPGLSSSDSLGAYLTWDPRPGVLDSARNCVSNIRPPHGLDHATAARTIVSLVAGARELGATGVALKDGSFTGLLPDATTAATHDS</sequence>
<dbReference type="Proteomes" id="UP000033772">
    <property type="component" value="Unassembled WGS sequence"/>
</dbReference>
<comment type="similarity">
    <text evidence="5">Belongs to the EutC family.</text>
</comment>
<protein>
    <recommendedName>
        <fullName evidence="5">Ethanolamine ammonia-lyase small subunit</fullName>
        <shortName evidence="5">EAL small subunit</shortName>
        <ecNumber evidence="5">4.3.1.7</ecNumber>
    </recommendedName>
</protein>
<dbReference type="Pfam" id="PF05985">
    <property type="entry name" value="EutC"/>
    <property type="match status" value="1"/>
</dbReference>
<comment type="caution">
    <text evidence="6">The sequence shown here is derived from an EMBL/GenBank/DDBJ whole genome shotgun (WGS) entry which is preliminary data.</text>
</comment>
<dbReference type="RefSeq" id="WP_071327133.1">
    <property type="nucleotide sequence ID" value="NZ_JZDQ02000022.1"/>
</dbReference>
<organism evidence="6 7">
    <name type="scientific">Nocardioides luteus</name>
    <dbReference type="NCBI Taxonomy" id="1844"/>
    <lineage>
        <taxon>Bacteria</taxon>
        <taxon>Bacillati</taxon>
        <taxon>Actinomycetota</taxon>
        <taxon>Actinomycetes</taxon>
        <taxon>Propionibacteriales</taxon>
        <taxon>Nocardioidaceae</taxon>
        <taxon>Nocardioides</taxon>
    </lineage>
</organism>
<comment type="pathway">
    <text evidence="5">Amine and polyamine degradation; ethanolamine degradation.</text>
</comment>
<dbReference type="UniPathway" id="UPA00560"/>
<dbReference type="GO" id="GO:0008851">
    <property type="term" value="F:ethanolamine ammonia-lyase activity"/>
    <property type="evidence" value="ECO:0007669"/>
    <property type="project" value="UniProtKB-UniRule"/>
</dbReference>
<comment type="subcellular location">
    <subcellularLocation>
        <location evidence="5">Bacterial microcompartment</location>
    </subcellularLocation>
</comment>
<keyword evidence="7" id="KW-1185">Reference proteome</keyword>
<name>A0A1J4N420_9ACTN</name>
<feature type="binding site" evidence="5">
    <location>
        <position position="146"/>
    </location>
    <ligand>
        <name>adenosylcob(III)alamin</name>
        <dbReference type="ChEBI" id="CHEBI:18408"/>
    </ligand>
</feature>
<dbReference type="NCBIfam" id="NF003971">
    <property type="entry name" value="PRK05465.1"/>
    <property type="match status" value="1"/>
</dbReference>
<dbReference type="InterPro" id="IPR042251">
    <property type="entry name" value="EutC_C"/>
</dbReference>
<dbReference type="PIRSF" id="PIRSF018982">
    <property type="entry name" value="EutC"/>
    <property type="match status" value="1"/>
</dbReference>
<reference evidence="6" key="1">
    <citation type="submission" date="2016-10" db="EMBL/GenBank/DDBJ databases">
        <title>Draft Genome Sequence of Nocardioides luteus Strain BAFB, an Alkane-Degrading Bacterium Isolated from JP-7 Polluted Soil.</title>
        <authorList>
            <person name="Brown L."/>
            <person name="Ruiz O.N."/>
            <person name="Gunasekera T."/>
        </authorList>
    </citation>
    <scope>NUCLEOTIDE SEQUENCE [LARGE SCALE GENOMIC DNA]</scope>
    <source>
        <strain evidence="6">BAFB</strain>
    </source>
</reference>
<dbReference type="GO" id="GO:0009350">
    <property type="term" value="C:ethanolamine ammonia-lyase complex"/>
    <property type="evidence" value="ECO:0007669"/>
    <property type="project" value="UniProtKB-UniRule"/>
</dbReference>
<feature type="binding site" evidence="5">
    <location>
        <position position="196"/>
    </location>
    <ligand>
        <name>adenosylcob(III)alamin</name>
        <dbReference type="ChEBI" id="CHEBI:18408"/>
    </ligand>
</feature>
<dbReference type="EC" id="4.3.1.7" evidence="5"/>
<dbReference type="GO" id="GO:0046336">
    <property type="term" value="P:ethanolamine catabolic process"/>
    <property type="evidence" value="ECO:0007669"/>
    <property type="project" value="UniProtKB-UniRule"/>
</dbReference>
<keyword evidence="1 5" id="KW-0846">Cobalamin</keyword>
<dbReference type="PANTHER" id="PTHR39330:SF1">
    <property type="entry name" value="ETHANOLAMINE AMMONIA-LYASE SMALL SUBUNIT"/>
    <property type="match status" value="1"/>
</dbReference>
<proteinExistence type="inferred from homology"/>
<dbReference type="EMBL" id="JZDQ02000022">
    <property type="protein sequence ID" value="OIJ25695.1"/>
    <property type="molecule type" value="Genomic_DNA"/>
</dbReference>
<dbReference type="GO" id="GO:0006520">
    <property type="term" value="P:amino acid metabolic process"/>
    <property type="evidence" value="ECO:0007669"/>
    <property type="project" value="InterPro"/>
</dbReference>
<dbReference type="PANTHER" id="PTHR39330">
    <property type="entry name" value="ETHANOLAMINE AMMONIA-LYASE LIGHT CHAIN"/>
    <property type="match status" value="1"/>
</dbReference>
<dbReference type="GO" id="GO:0031471">
    <property type="term" value="C:ethanolamine degradation polyhedral organelle"/>
    <property type="evidence" value="ECO:0007669"/>
    <property type="project" value="UniProtKB-UniRule"/>
</dbReference>
<feature type="binding site" evidence="5">
    <location>
        <position position="167"/>
    </location>
    <ligand>
        <name>adenosylcob(III)alamin</name>
        <dbReference type="ChEBI" id="CHEBI:18408"/>
    </ligand>
</feature>
<evidence type="ECO:0000256" key="1">
    <source>
        <dbReference type="ARBA" id="ARBA00022628"/>
    </source>
</evidence>
<dbReference type="Gene3D" id="1.10.30.40">
    <property type="entry name" value="Ethanolamine ammonia-lyase light chain (EutC), N-terminal domain"/>
    <property type="match status" value="1"/>
</dbReference>
<keyword evidence="3 5" id="KW-0170">Cobalt</keyword>
<evidence type="ECO:0000256" key="4">
    <source>
        <dbReference type="ARBA" id="ARBA00024446"/>
    </source>
</evidence>
<dbReference type="OrthoDB" id="114248at2"/>
<keyword evidence="2 5" id="KW-0456">Lyase</keyword>
<keyword evidence="4 5" id="KW-1283">Bacterial microcompartment</keyword>
<accession>A0A1J4N420</accession>
<dbReference type="STRING" id="1844.UG56_016050"/>
<comment type="function">
    <text evidence="5">Catalyzes the deamination of various vicinal amino-alcohols to oxo compounds. Allows this organism to utilize ethanolamine as the sole source of nitrogen and carbon in the presence of external vitamin B12.</text>
</comment>
<dbReference type="AlphaFoldDB" id="A0A1J4N420"/>
<evidence type="ECO:0000313" key="7">
    <source>
        <dbReference type="Proteomes" id="UP000033772"/>
    </source>
</evidence>